<gene>
    <name evidence="3" type="ORF">VITISV_018546</name>
</gene>
<feature type="transmembrane region" description="Helical" evidence="1">
    <location>
        <begin position="296"/>
        <end position="313"/>
    </location>
</feature>
<dbReference type="EMBL" id="AM453065">
    <property type="protein sequence ID" value="CAN65455.1"/>
    <property type="molecule type" value="Genomic_DNA"/>
</dbReference>
<dbReference type="AlphaFoldDB" id="A5BB82"/>
<reference evidence="3" key="1">
    <citation type="journal article" date="2007" name="PLoS ONE">
        <title>The first genome sequence of an elite grapevine cultivar (Pinot noir Vitis vinifera L.): coping with a highly heterozygous genome.</title>
        <authorList>
            <person name="Velasco R."/>
            <person name="Zharkikh A."/>
            <person name="Troggio M."/>
            <person name="Cartwright D.A."/>
            <person name="Cestaro A."/>
            <person name="Pruss D."/>
            <person name="Pindo M."/>
            <person name="FitzGerald L.M."/>
            <person name="Vezzulli S."/>
            <person name="Reid J."/>
            <person name="Malacarne G."/>
            <person name="Iliev D."/>
            <person name="Coppola G."/>
            <person name="Wardell B."/>
            <person name="Micheletti D."/>
            <person name="Macalma T."/>
            <person name="Facci M."/>
            <person name="Mitchell J.T."/>
            <person name="Perazzolli M."/>
            <person name="Eldredge G."/>
            <person name="Gatto P."/>
            <person name="Oyzerski R."/>
            <person name="Moretto M."/>
            <person name="Gutin N."/>
            <person name="Stefanini M."/>
            <person name="Chen Y."/>
            <person name="Segala C."/>
            <person name="Davenport C."/>
            <person name="Dematte L."/>
            <person name="Mraz A."/>
            <person name="Battilana J."/>
            <person name="Stormo K."/>
            <person name="Costa F."/>
            <person name="Tao Q."/>
            <person name="Si-Ammour A."/>
            <person name="Harkins T."/>
            <person name="Lackey A."/>
            <person name="Perbost C."/>
            <person name="Taillon B."/>
            <person name="Stella A."/>
            <person name="Solovyev V."/>
            <person name="Fawcett J.A."/>
            <person name="Sterck L."/>
            <person name="Vandepoele K."/>
            <person name="Grando S.M."/>
            <person name="Toppo S."/>
            <person name="Moser C."/>
            <person name="Lanchbury J."/>
            <person name="Bogden R."/>
            <person name="Skolnick M."/>
            <person name="Sgaramella V."/>
            <person name="Bhatnagar S.K."/>
            <person name="Fontana P."/>
            <person name="Gutin A."/>
            <person name="Van de Peer Y."/>
            <person name="Salamini F."/>
            <person name="Viola R."/>
        </authorList>
    </citation>
    <scope>NUCLEOTIDE SEQUENCE</scope>
</reference>
<keyword evidence="1" id="KW-0812">Transmembrane</keyword>
<keyword evidence="1" id="KW-1133">Transmembrane helix</keyword>
<keyword evidence="1" id="KW-0472">Membrane</keyword>
<dbReference type="InterPro" id="IPR026960">
    <property type="entry name" value="RVT-Znf"/>
</dbReference>
<feature type="transmembrane region" description="Helical" evidence="1">
    <location>
        <begin position="325"/>
        <end position="343"/>
    </location>
</feature>
<evidence type="ECO:0000259" key="2">
    <source>
        <dbReference type="Pfam" id="PF13966"/>
    </source>
</evidence>
<dbReference type="Pfam" id="PF13966">
    <property type="entry name" value="zf-RVT"/>
    <property type="match status" value="1"/>
</dbReference>
<protein>
    <recommendedName>
        <fullName evidence="2">Reverse transcriptase zinc-binding domain-containing protein</fullName>
    </recommendedName>
</protein>
<evidence type="ECO:0000313" key="3">
    <source>
        <dbReference type="EMBL" id="CAN65455.1"/>
    </source>
</evidence>
<organism evidence="3">
    <name type="scientific">Vitis vinifera</name>
    <name type="common">Grape</name>
    <dbReference type="NCBI Taxonomy" id="29760"/>
    <lineage>
        <taxon>Eukaryota</taxon>
        <taxon>Viridiplantae</taxon>
        <taxon>Streptophyta</taxon>
        <taxon>Embryophyta</taxon>
        <taxon>Tracheophyta</taxon>
        <taxon>Spermatophyta</taxon>
        <taxon>Magnoliopsida</taxon>
        <taxon>eudicotyledons</taxon>
        <taxon>Gunneridae</taxon>
        <taxon>Pentapetalae</taxon>
        <taxon>rosids</taxon>
        <taxon>Vitales</taxon>
        <taxon>Vitaceae</taxon>
        <taxon>Viteae</taxon>
        <taxon>Vitis</taxon>
    </lineage>
</organism>
<evidence type="ECO:0000256" key="1">
    <source>
        <dbReference type="SAM" id="Phobius"/>
    </source>
</evidence>
<feature type="domain" description="Reverse transcriptase zinc-binding" evidence="2">
    <location>
        <begin position="172"/>
        <end position="261"/>
    </location>
</feature>
<proteinExistence type="predicted"/>
<sequence>MTTRVLPSFRVMERYHQKHESIRLDKFRTVVLLSFSPLVGGCWGFKPFRSGIQEPNSPRTYKGNSKKHKGYQLDGIHIIFRTFKMKLNSQVKQSDGHIAVLGRLSHKSFRSFPCLLVLSPTRPFSWNLNFRLNLSDSEIEDLEGFMRLLDGLHLSPSVLDARFWPLSSSGPFSVKSFFLTLSQFSGSPQVFPSKFVWNSQVPFKVKSFVWLAAHKKVNTNDMLQVRRPYKALSLDICILCMKYGESVDHLFLHCSLTIGLWHRLFQLAKLDWVPPRSIFDMMSIKFNGFGSSKRGLVLWQAASITLIRVVWWERNARILRIKQEIQSIFETLLFSLLLFGLSIPRFLRGLPLMCYNLIG</sequence>
<accession>A5BB82</accession>
<name>A5BB82_VITVI</name>